<proteinExistence type="predicted"/>
<dbReference type="EMBL" id="BPLQ01010670">
    <property type="protein sequence ID" value="GIY52449.1"/>
    <property type="molecule type" value="Genomic_DNA"/>
</dbReference>
<name>A0AAV4U3W5_9ARAC</name>
<organism evidence="1 2">
    <name type="scientific">Caerostris darwini</name>
    <dbReference type="NCBI Taxonomy" id="1538125"/>
    <lineage>
        <taxon>Eukaryota</taxon>
        <taxon>Metazoa</taxon>
        <taxon>Ecdysozoa</taxon>
        <taxon>Arthropoda</taxon>
        <taxon>Chelicerata</taxon>
        <taxon>Arachnida</taxon>
        <taxon>Araneae</taxon>
        <taxon>Araneomorphae</taxon>
        <taxon>Entelegynae</taxon>
        <taxon>Araneoidea</taxon>
        <taxon>Araneidae</taxon>
        <taxon>Caerostris</taxon>
    </lineage>
</organism>
<accession>A0AAV4U3W5</accession>
<keyword evidence="2" id="KW-1185">Reference proteome</keyword>
<evidence type="ECO:0000313" key="2">
    <source>
        <dbReference type="Proteomes" id="UP001054837"/>
    </source>
</evidence>
<sequence>MEPSSQERPPESLPPSDLPGLMKSSLNAARASDLRFLLVRQSSGSLIAESKEQKQGVYIFIHYPDAIAADFSPDISLDWVLLFRPITKQIDFIPTHKGLFYRRSNGHSRTPHLGILEQPILQLFSVRPVRFCSFR</sequence>
<evidence type="ECO:0000313" key="1">
    <source>
        <dbReference type="EMBL" id="GIY52449.1"/>
    </source>
</evidence>
<dbReference type="AlphaFoldDB" id="A0AAV4U3W5"/>
<dbReference type="Proteomes" id="UP001054837">
    <property type="component" value="Unassembled WGS sequence"/>
</dbReference>
<gene>
    <name evidence="1" type="ORF">CDAR_181191</name>
</gene>
<comment type="caution">
    <text evidence="1">The sequence shown here is derived from an EMBL/GenBank/DDBJ whole genome shotgun (WGS) entry which is preliminary data.</text>
</comment>
<protein>
    <submittedName>
        <fullName evidence="1">Uncharacterized protein</fullName>
    </submittedName>
</protein>
<reference evidence="1 2" key="1">
    <citation type="submission" date="2021-06" db="EMBL/GenBank/DDBJ databases">
        <title>Caerostris darwini draft genome.</title>
        <authorList>
            <person name="Kono N."/>
            <person name="Arakawa K."/>
        </authorList>
    </citation>
    <scope>NUCLEOTIDE SEQUENCE [LARGE SCALE GENOMIC DNA]</scope>
</reference>